<evidence type="ECO:0000256" key="2">
    <source>
        <dbReference type="ARBA" id="ARBA00010792"/>
    </source>
</evidence>
<keyword evidence="3 7" id="KW-1003">Cell membrane</keyword>
<evidence type="ECO:0000256" key="4">
    <source>
        <dbReference type="ARBA" id="ARBA00022692"/>
    </source>
</evidence>
<comment type="caution">
    <text evidence="9">The sequence shown here is derived from an EMBL/GenBank/DDBJ whole genome shotgun (WGS) entry which is preliminary data.</text>
</comment>
<dbReference type="InterPro" id="IPR058127">
    <property type="entry name" value="DedA"/>
</dbReference>
<dbReference type="InterPro" id="IPR032816">
    <property type="entry name" value="VTT_dom"/>
</dbReference>
<keyword evidence="10" id="KW-1185">Reference proteome</keyword>
<dbReference type="AlphaFoldDB" id="A0A316AS25"/>
<dbReference type="GO" id="GO:0005886">
    <property type="term" value="C:plasma membrane"/>
    <property type="evidence" value="ECO:0007669"/>
    <property type="project" value="UniProtKB-SubCell"/>
</dbReference>
<reference evidence="9 10" key="1">
    <citation type="submission" date="2018-03" db="EMBL/GenBank/DDBJ databases">
        <title>Genomic Encyclopedia of Archaeal and Bacterial Type Strains, Phase II (KMG-II): from individual species to whole genera.</title>
        <authorList>
            <person name="Goeker M."/>
        </authorList>
    </citation>
    <scope>NUCLEOTIDE SEQUENCE [LARGE SCALE GENOMIC DNA]</scope>
    <source>
        <strain evidence="9 10">DSM 100346</strain>
    </source>
</reference>
<feature type="transmembrane region" description="Helical" evidence="7">
    <location>
        <begin position="129"/>
        <end position="148"/>
    </location>
</feature>
<protein>
    <submittedName>
        <fullName evidence="9">Membrane-associated protein</fullName>
    </submittedName>
</protein>
<keyword evidence="4 7" id="KW-0812">Transmembrane</keyword>
<organism evidence="9 10">
    <name type="scientific">Dyadobacter jejuensis</name>
    <dbReference type="NCBI Taxonomy" id="1082580"/>
    <lineage>
        <taxon>Bacteria</taxon>
        <taxon>Pseudomonadati</taxon>
        <taxon>Bacteroidota</taxon>
        <taxon>Cytophagia</taxon>
        <taxon>Cytophagales</taxon>
        <taxon>Spirosomataceae</taxon>
        <taxon>Dyadobacter</taxon>
    </lineage>
</organism>
<dbReference type="Proteomes" id="UP000245880">
    <property type="component" value="Unassembled WGS sequence"/>
</dbReference>
<feature type="transmembrane region" description="Helical" evidence="7">
    <location>
        <begin position="155"/>
        <end position="177"/>
    </location>
</feature>
<feature type="transmembrane region" description="Helical" evidence="7">
    <location>
        <begin position="189"/>
        <end position="207"/>
    </location>
</feature>
<proteinExistence type="inferred from homology"/>
<feature type="domain" description="VTT" evidence="8">
    <location>
        <begin position="49"/>
        <end position="175"/>
    </location>
</feature>
<dbReference type="EMBL" id="QGDT01000001">
    <property type="protein sequence ID" value="PWJ60308.1"/>
    <property type="molecule type" value="Genomic_DNA"/>
</dbReference>
<dbReference type="OrthoDB" id="9813426at2"/>
<gene>
    <name evidence="9" type="ORF">CLV98_101489</name>
</gene>
<keyword evidence="6 7" id="KW-0472">Membrane</keyword>
<sequence length="219" mass="24631">MDFITQFIDIFLHLDKHLFQIVEDYGTLTYVILFLIIFTETGFVLMPLLPGDSLLFATGAIAASTGSLNVWLVIVILIVAALLGDNLNYYVGSKFGGEIKKRERILFLKREYLERTEAFYEKHGGSTVIMARFIPIVRTVAPFVAGAGSMKYSKYIIFCIIGAFLWVPSLTLLGYFFGNMEIVKNNFELVIFGIIGFSILPMIYQFLKSKFSSPSAKAI</sequence>
<keyword evidence="5 7" id="KW-1133">Transmembrane helix</keyword>
<feature type="transmembrane region" description="Helical" evidence="7">
    <location>
        <begin position="28"/>
        <end position="49"/>
    </location>
</feature>
<dbReference type="RefSeq" id="WP_109672472.1">
    <property type="nucleotide sequence ID" value="NZ_QGDT01000001.1"/>
</dbReference>
<feature type="transmembrane region" description="Helical" evidence="7">
    <location>
        <begin position="61"/>
        <end position="83"/>
    </location>
</feature>
<evidence type="ECO:0000256" key="7">
    <source>
        <dbReference type="RuleBase" id="RU367016"/>
    </source>
</evidence>
<dbReference type="InterPro" id="IPR032818">
    <property type="entry name" value="DedA-like"/>
</dbReference>
<evidence type="ECO:0000256" key="3">
    <source>
        <dbReference type="ARBA" id="ARBA00022475"/>
    </source>
</evidence>
<evidence type="ECO:0000256" key="1">
    <source>
        <dbReference type="ARBA" id="ARBA00004651"/>
    </source>
</evidence>
<dbReference type="PANTHER" id="PTHR30353">
    <property type="entry name" value="INNER MEMBRANE PROTEIN DEDA-RELATED"/>
    <property type="match status" value="1"/>
</dbReference>
<dbReference type="PANTHER" id="PTHR30353:SF0">
    <property type="entry name" value="TRANSMEMBRANE PROTEIN"/>
    <property type="match status" value="1"/>
</dbReference>
<name>A0A316AS25_9BACT</name>
<evidence type="ECO:0000313" key="9">
    <source>
        <dbReference type="EMBL" id="PWJ60308.1"/>
    </source>
</evidence>
<evidence type="ECO:0000256" key="5">
    <source>
        <dbReference type="ARBA" id="ARBA00022989"/>
    </source>
</evidence>
<dbReference type="Pfam" id="PF09335">
    <property type="entry name" value="VTT_dom"/>
    <property type="match status" value="1"/>
</dbReference>
<evidence type="ECO:0000313" key="10">
    <source>
        <dbReference type="Proteomes" id="UP000245880"/>
    </source>
</evidence>
<comment type="similarity">
    <text evidence="2 7">Belongs to the DedA family.</text>
</comment>
<dbReference type="NCBIfam" id="NF008102">
    <property type="entry name" value="PRK10847.1"/>
    <property type="match status" value="1"/>
</dbReference>
<evidence type="ECO:0000259" key="8">
    <source>
        <dbReference type="Pfam" id="PF09335"/>
    </source>
</evidence>
<accession>A0A316AS25</accession>
<evidence type="ECO:0000256" key="6">
    <source>
        <dbReference type="ARBA" id="ARBA00023136"/>
    </source>
</evidence>
<comment type="subcellular location">
    <subcellularLocation>
        <location evidence="1 7">Cell membrane</location>
        <topology evidence="1 7">Multi-pass membrane protein</topology>
    </subcellularLocation>
</comment>